<dbReference type="Proteomes" id="UP001199816">
    <property type="component" value="Unassembled WGS sequence"/>
</dbReference>
<evidence type="ECO:0008006" key="3">
    <source>
        <dbReference type="Google" id="ProtNLM"/>
    </source>
</evidence>
<proteinExistence type="predicted"/>
<sequence>MFKVKPPVPKTIPVFLNNYKVLIVRLLLGVDMFIGIKKPIKMIGMVIKMSNKMMEQPERLGGA</sequence>
<reference evidence="1 2" key="1">
    <citation type="submission" date="2021-11" db="EMBL/GenBank/DDBJ databases">
        <title>Genomic of Niabella pedocola.</title>
        <authorList>
            <person name="Wu T."/>
        </authorList>
    </citation>
    <scope>NUCLEOTIDE SEQUENCE [LARGE SCALE GENOMIC DNA]</scope>
    <source>
        <strain evidence="1 2">JCM 31011</strain>
    </source>
</reference>
<comment type="caution">
    <text evidence="1">The sequence shown here is derived from an EMBL/GenBank/DDBJ whole genome shotgun (WGS) entry which is preliminary data.</text>
</comment>
<dbReference type="RefSeq" id="WP_231002045.1">
    <property type="nucleotide sequence ID" value="NZ_JAJNEC010000001.1"/>
</dbReference>
<protein>
    <recommendedName>
        <fullName evidence="3">Transmembrane protein</fullName>
    </recommendedName>
</protein>
<dbReference type="EMBL" id="JAJNEC010000001">
    <property type="protein sequence ID" value="MCD2421220.1"/>
    <property type="molecule type" value="Genomic_DNA"/>
</dbReference>
<keyword evidence="2" id="KW-1185">Reference proteome</keyword>
<evidence type="ECO:0000313" key="2">
    <source>
        <dbReference type="Proteomes" id="UP001199816"/>
    </source>
</evidence>
<evidence type="ECO:0000313" key="1">
    <source>
        <dbReference type="EMBL" id="MCD2421220.1"/>
    </source>
</evidence>
<gene>
    <name evidence="1" type="ORF">LQ567_00490</name>
</gene>
<accession>A0ABS8PJG4</accession>
<name>A0ABS8PJG4_9BACT</name>
<organism evidence="1 2">
    <name type="scientific">Niabella pedocola</name>
    <dbReference type="NCBI Taxonomy" id="1752077"/>
    <lineage>
        <taxon>Bacteria</taxon>
        <taxon>Pseudomonadati</taxon>
        <taxon>Bacteroidota</taxon>
        <taxon>Chitinophagia</taxon>
        <taxon>Chitinophagales</taxon>
        <taxon>Chitinophagaceae</taxon>
        <taxon>Niabella</taxon>
    </lineage>
</organism>